<organism evidence="1 2">
    <name type="scientific">Daedalea quercina L-15889</name>
    <dbReference type="NCBI Taxonomy" id="1314783"/>
    <lineage>
        <taxon>Eukaryota</taxon>
        <taxon>Fungi</taxon>
        <taxon>Dikarya</taxon>
        <taxon>Basidiomycota</taxon>
        <taxon>Agaricomycotina</taxon>
        <taxon>Agaricomycetes</taxon>
        <taxon>Polyporales</taxon>
        <taxon>Fomitopsis</taxon>
    </lineage>
</organism>
<dbReference type="EMBL" id="KV429080">
    <property type="protein sequence ID" value="KZT67071.1"/>
    <property type="molecule type" value="Genomic_DNA"/>
</dbReference>
<evidence type="ECO:0000313" key="1">
    <source>
        <dbReference type="EMBL" id="KZT67071.1"/>
    </source>
</evidence>
<gene>
    <name evidence="1" type="ORF">DAEQUDRAFT_409560</name>
</gene>
<reference evidence="1 2" key="1">
    <citation type="journal article" date="2016" name="Mol. Biol. Evol.">
        <title>Comparative Genomics of Early-Diverging Mushroom-Forming Fungi Provides Insights into the Origins of Lignocellulose Decay Capabilities.</title>
        <authorList>
            <person name="Nagy L.G."/>
            <person name="Riley R."/>
            <person name="Tritt A."/>
            <person name="Adam C."/>
            <person name="Daum C."/>
            <person name="Floudas D."/>
            <person name="Sun H."/>
            <person name="Yadav J.S."/>
            <person name="Pangilinan J."/>
            <person name="Larsson K.H."/>
            <person name="Matsuura K."/>
            <person name="Barry K."/>
            <person name="Labutti K."/>
            <person name="Kuo R."/>
            <person name="Ohm R.A."/>
            <person name="Bhattacharya S.S."/>
            <person name="Shirouzu T."/>
            <person name="Yoshinaga Y."/>
            <person name="Martin F.M."/>
            <person name="Grigoriev I.V."/>
            <person name="Hibbett D.S."/>
        </authorList>
    </citation>
    <scope>NUCLEOTIDE SEQUENCE [LARGE SCALE GENOMIC DNA]</scope>
    <source>
        <strain evidence="1 2">L-15889</strain>
    </source>
</reference>
<dbReference type="Proteomes" id="UP000076727">
    <property type="component" value="Unassembled WGS sequence"/>
</dbReference>
<dbReference type="AlphaFoldDB" id="A0A165NKA4"/>
<protein>
    <submittedName>
        <fullName evidence="1">Uncharacterized protein</fullName>
    </submittedName>
</protein>
<name>A0A165NKA4_9APHY</name>
<keyword evidence="2" id="KW-1185">Reference proteome</keyword>
<accession>A0A165NKA4</accession>
<sequence>MAAPLRFAAASSASNGPLLLPRPTTTTATKPVGAADLRVAYLRGAQGHASLVLGRVDPFGAARIHEAAHVDAGGMIPCFTTPDGPCHPLHLHEPRGPIAVSAAAIAVLLHPPRTLGTLFHAASSLAARSAGPLIKASCHASHPADVARPALWPAEPGSRCVGPPLLGRTGSAAAVCAHLCM</sequence>
<evidence type="ECO:0000313" key="2">
    <source>
        <dbReference type="Proteomes" id="UP000076727"/>
    </source>
</evidence>
<proteinExistence type="predicted"/>